<dbReference type="EMBL" id="BAAASR010000014">
    <property type="protein sequence ID" value="GAA2490869.1"/>
    <property type="molecule type" value="Genomic_DNA"/>
</dbReference>
<evidence type="ECO:0000313" key="2">
    <source>
        <dbReference type="EMBL" id="GAA2490869.1"/>
    </source>
</evidence>
<feature type="region of interest" description="Disordered" evidence="1">
    <location>
        <begin position="1"/>
        <end position="36"/>
    </location>
</feature>
<accession>A0ABP5Z1R8</accession>
<sequence length="121" mass="12443">MTASVPPVMPTSTAIGAARNRPRRKEGRAGRGMGGGFRERVEWCRTGREEGPCRRPVDPLACGVPHARGARAGRTARRGRCGVEAGAGGAGGAGAWCPPGAWPGPDGRCRGPIGSEAREGE</sequence>
<comment type="caution">
    <text evidence="2">The sequence shown here is derived from an EMBL/GenBank/DDBJ whole genome shotgun (WGS) entry which is preliminary data.</text>
</comment>
<keyword evidence="3" id="KW-1185">Reference proteome</keyword>
<evidence type="ECO:0000256" key="1">
    <source>
        <dbReference type="SAM" id="MobiDB-lite"/>
    </source>
</evidence>
<gene>
    <name evidence="2" type="ORF">GCM10010393_23360</name>
</gene>
<reference evidence="3" key="1">
    <citation type="journal article" date="2019" name="Int. J. Syst. Evol. Microbiol.">
        <title>The Global Catalogue of Microorganisms (GCM) 10K type strain sequencing project: providing services to taxonomists for standard genome sequencing and annotation.</title>
        <authorList>
            <consortium name="The Broad Institute Genomics Platform"/>
            <consortium name="The Broad Institute Genome Sequencing Center for Infectious Disease"/>
            <person name="Wu L."/>
            <person name="Ma J."/>
        </authorList>
    </citation>
    <scope>NUCLEOTIDE SEQUENCE [LARGE SCALE GENOMIC DNA]</scope>
    <source>
        <strain evidence="3">JCM 5062</strain>
    </source>
</reference>
<dbReference type="Proteomes" id="UP001499942">
    <property type="component" value="Unassembled WGS sequence"/>
</dbReference>
<proteinExistence type="predicted"/>
<evidence type="ECO:0000313" key="3">
    <source>
        <dbReference type="Proteomes" id="UP001499942"/>
    </source>
</evidence>
<organism evidence="2 3">
    <name type="scientific">Streptomyces gobitricini</name>
    <dbReference type="NCBI Taxonomy" id="68211"/>
    <lineage>
        <taxon>Bacteria</taxon>
        <taxon>Bacillati</taxon>
        <taxon>Actinomycetota</taxon>
        <taxon>Actinomycetes</taxon>
        <taxon>Kitasatosporales</taxon>
        <taxon>Streptomycetaceae</taxon>
        <taxon>Streptomyces</taxon>
    </lineage>
</organism>
<protein>
    <submittedName>
        <fullName evidence="2">Uncharacterized protein</fullName>
    </submittedName>
</protein>
<feature type="region of interest" description="Disordered" evidence="1">
    <location>
        <begin position="101"/>
        <end position="121"/>
    </location>
</feature>
<name>A0ABP5Z1R8_9ACTN</name>